<dbReference type="Proteomes" id="UP000184267">
    <property type="component" value="Unassembled WGS sequence"/>
</dbReference>
<evidence type="ECO:0000313" key="2">
    <source>
        <dbReference type="Proteomes" id="UP000184267"/>
    </source>
</evidence>
<proteinExistence type="predicted"/>
<keyword evidence="2" id="KW-1185">Reference proteome</keyword>
<reference evidence="1 2" key="1">
    <citation type="submission" date="2016-10" db="EMBL/GenBank/DDBJ databases">
        <title>Genome sequence of the basidiomycete white-rot fungus Trametes pubescens.</title>
        <authorList>
            <person name="Makela M.R."/>
            <person name="Granchi Z."/>
            <person name="Peng M."/>
            <person name="De Vries R.P."/>
            <person name="Grigoriev I."/>
            <person name="Riley R."/>
            <person name="Hilden K."/>
        </authorList>
    </citation>
    <scope>NUCLEOTIDE SEQUENCE [LARGE SCALE GENOMIC DNA]</scope>
    <source>
        <strain evidence="1 2">FBCC735</strain>
    </source>
</reference>
<name>A0A1M2VXY5_TRAPU</name>
<evidence type="ECO:0000313" key="1">
    <source>
        <dbReference type="EMBL" id="OJT12455.1"/>
    </source>
</evidence>
<dbReference type="AlphaFoldDB" id="A0A1M2VXY5"/>
<protein>
    <submittedName>
        <fullName evidence="1">Uncharacterized protein</fullName>
    </submittedName>
</protein>
<accession>A0A1M2VXY5</accession>
<organism evidence="1 2">
    <name type="scientific">Trametes pubescens</name>
    <name type="common">White-rot fungus</name>
    <dbReference type="NCBI Taxonomy" id="154538"/>
    <lineage>
        <taxon>Eukaryota</taxon>
        <taxon>Fungi</taxon>
        <taxon>Dikarya</taxon>
        <taxon>Basidiomycota</taxon>
        <taxon>Agaricomycotina</taxon>
        <taxon>Agaricomycetes</taxon>
        <taxon>Polyporales</taxon>
        <taxon>Polyporaceae</taxon>
        <taxon>Trametes</taxon>
    </lineage>
</organism>
<sequence length="60" mass="6917">MRQDTPKTTTRAHDRSVYWQSRTSKVLQALGDGAQNHYSIAVFLRPPEMQTCQAPMRLLK</sequence>
<gene>
    <name evidence="1" type="ORF">TRAPUB_11044</name>
</gene>
<comment type="caution">
    <text evidence="1">The sequence shown here is derived from an EMBL/GenBank/DDBJ whole genome shotgun (WGS) entry which is preliminary data.</text>
</comment>
<dbReference type="EMBL" id="MNAD01000488">
    <property type="protein sequence ID" value="OJT12455.1"/>
    <property type="molecule type" value="Genomic_DNA"/>
</dbReference>